<gene>
    <name evidence="3" type="ORF">PMAYCL1PPCAC_03386</name>
</gene>
<dbReference type="Gene3D" id="1.10.3730.20">
    <property type="match status" value="1"/>
</dbReference>
<evidence type="ECO:0000256" key="1">
    <source>
        <dbReference type="SAM" id="Coils"/>
    </source>
</evidence>
<dbReference type="PANTHER" id="PTHR19346">
    <property type="entry name" value="SUGAR PHOSPHATE TRANSPORTER DOMAIN-CONTAINING PROTEIN"/>
    <property type="match status" value="1"/>
</dbReference>
<reference evidence="4" key="1">
    <citation type="submission" date="2022-10" db="EMBL/GenBank/DDBJ databases">
        <title>Genome assembly of Pristionchus species.</title>
        <authorList>
            <person name="Yoshida K."/>
            <person name="Sommer R.J."/>
        </authorList>
    </citation>
    <scope>NUCLEOTIDE SEQUENCE [LARGE SCALE GENOMIC DNA]</scope>
    <source>
        <strain evidence="4">RS5460</strain>
    </source>
</reference>
<feature type="transmembrane region" description="Helical" evidence="2">
    <location>
        <begin position="273"/>
        <end position="293"/>
    </location>
</feature>
<comment type="caution">
    <text evidence="3">The sequence shown here is derived from an EMBL/GenBank/DDBJ whole genome shotgun (WGS) entry which is preliminary data.</text>
</comment>
<evidence type="ECO:0000313" key="4">
    <source>
        <dbReference type="Proteomes" id="UP001328107"/>
    </source>
</evidence>
<feature type="transmembrane region" description="Helical" evidence="2">
    <location>
        <begin position="177"/>
        <end position="196"/>
    </location>
</feature>
<keyword evidence="2" id="KW-0472">Membrane</keyword>
<dbReference type="SUPFAM" id="SSF103481">
    <property type="entry name" value="Multidrug resistance efflux transporter EmrE"/>
    <property type="match status" value="1"/>
</dbReference>
<keyword evidence="1" id="KW-0175">Coiled coil</keyword>
<dbReference type="AlphaFoldDB" id="A0AAN4Z633"/>
<dbReference type="Proteomes" id="UP001328107">
    <property type="component" value="Unassembled WGS sequence"/>
</dbReference>
<feature type="transmembrane region" description="Helical" evidence="2">
    <location>
        <begin position="202"/>
        <end position="224"/>
    </location>
</feature>
<evidence type="ECO:0000256" key="2">
    <source>
        <dbReference type="SAM" id="Phobius"/>
    </source>
</evidence>
<dbReference type="EMBL" id="BTRK01000001">
    <property type="protein sequence ID" value="GMR33191.1"/>
    <property type="molecule type" value="Genomic_DNA"/>
</dbReference>
<accession>A0AAN4Z633</accession>
<proteinExistence type="predicted"/>
<protein>
    <recommendedName>
        <fullName evidence="5">EamA domain-containing protein</fullName>
    </recommendedName>
</protein>
<sequence length="359" mass="39369">MEEELPETESLLRSRRMEERKSLRESIDEEQDEIRISKRTFLISLIVIFGVAVSFTASSQFSKYALDIDSESFNAPYFMLWFSTTWMITCFPVFLIYNLIRGSGFKESLKHSAPVLGGSWLWGFLRVLLFLVLWSGSNYSYTKALTFVSSSIAASISSCNAAFVWVLAMILLKDKFVIPKLLAVIFAIGGVVLISLDDQINAPWLGIVLALASAILAALYKVLFKYVLGDASLGQVSLFLSCLGLLNLILNAIPTFLLIFFGAEYLNVATVPWAALVGSAALGLLFNFLIAFGIALLHPLVIAVGMLVGIPMNTVVDIVLGQVSATLLFILGSVCIVVSFVLVVFPYSLVPICRRIGFA</sequence>
<dbReference type="InterPro" id="IPR037185">
    <property type="entry name" value="EmrE-like"/>
</dbReference>
<feature type="transmembrane region" description="Helical" evidence="2">
    <location>
        <begin position="112"/>
        <end position="135"/>
    </location>
</feature>
<feature type="transmembrane region" description="Helical" evidence="2">
    <location>
        <begin position="327"/>
        <end position="350"/>
    </location>
</feature>
<name>A0AAN4Z633_9BILA</name>
<dbReference type="InterPro" id="IPR026505">
    <property type="entry name" value="Solute_c_fam_35_mem_F3/F4"/>
</dbReference>
<evidence type="ECO:0000313" key="3">
    <source>
        <dbReference type="EMBL" id="GMR33191.1"/>
    </source>
</evidence>
<evidence type="ECO:0008006" key="5">
    <source>
        <dbReference type="Google" id="ProtNLM"/>
    </source>
</evidence>
<dbReference type="PANTHER" id="PTHR19346:SF4">
    <property type="entry name" value="SUGAR PHOSPHATE TRANSPORTER DOMAIN-CONTAINING PROTEIN"/>
    <property type="match status" value="1"/>
</dbReference>
<feature type="transmembrane region" description="Helical" evidence="2">
    <location>
        <begin position="147"/>
        <end position="170"/>
    </location>
</feature>
<keyword evidence="2" id="KW-1133">Transmembrane helix</keyword>
<organism evidence="3 4">
    <name type="scientific">Pristionchus mayeri</name>
    <dbReference type="NCBI Taxonomy" id="1317129"/>
    <lineage>
        <taxon>Eukaryota</taxon>
        <taxon>Metazoa</taxon>
        <taxon>Ecdysozoa</taxon>
        <taxon>Nematoda</taxon>
        <taxon>Chromadorea</taxon>
        <taxon>Rhabditida</taxon>
        <taxon>Rhabditina</taxon>
        <taxon>Diplogasteromorpha</taxon>
        <taxon>Diplogasteroidea</taxon>
        <taxon>Neodiplogasteridae</taxon>
        <taxon>Pristionchus</taxon>
    </lineage>
</organism>
<keyword evidence="4" id="KW-1185">Reference proteome</keyword>
<feature type="coiled-coil region" evidence="1">
    <location>
        <begin position="13"/>
        <end position="40"/>
    </location>
</feature>
<feature type="transmembrane region" description="Helical" evidence="2">
    <location>
        <begin position="78"/>
        <end position="100"/>
    </location>
</feature>
<feature type="transmembrane region" description="Helical" evidence="2">
    <location>
        <begin position="40"/>
        <end position="58"/>
    </location>
</feature>
<feature type="transmembrane region" description="Helical" evidence="2">
    <location>
        <begin position="236"/>
        <end position="261"/>
    </location>
</feature>
<keyword evidence="2" id="KW-0812">Transmembrane</keyword>